<protein>
    <submittedName>
        <fullName evidence="1">Uncharacterized protein</fullName>
    </submittedName>
</protein>
<comment type="caution">
    <text evidence="1">The sequence shown here is derived from an EMBL/GenBank/DDBJ whole genome shotgun (WGS) entry which is preliminary data.</text>
</comment>
<name>A0AA37TMY2_9HYPH</name>
<evidence type="ECO:0000313" key="1">
    <source>
        <dbReference type="EMBL" id="GLS72466.1"/>
    </source>
</evidence>
<dbReference type="AlphaFoldDB" id="A0AA37TMY2"/>
<gene>
    <name evidence="1" type="ORF">GCM10007890_44810</name>
</gene>
<organism evidence="1 2">
    <name type="scientific">Methylobacterium tardum</name>
    <dbReference type="NCBI Taxonomy" id="374432"/>
    <lineage>
        <taxon>Bacteria</taxon>
        <taxon>Pseudomonadati</taxon>
        <taxon>Pseudomonadota</taxon>
        <taxon>Alphaproteobacteria</taxon>
        <taxon>Hyphomicrobiales</taxon>
        <taxon>Methylobacteriaceae</taxon>
        <taxon>Methylobacterium</taxon>
    </lineage>
</organism>
<dbReference type="Proteomes" id="UP001157440">
    <property type="component" value="Unassembled WGS sequence"/>
</dbReference>
<sequence length="73" mass="7639">MNRLDQQFRLPIGAVVVVDGVPYASVARERAGLALRRLAGGSETVLLSDAVLVDLHRGGRVRMAGPGACGGLR</sequence>
<dbReference type="EMBL" id="BSPL01000023">
    <property type="protein sequence ID" value="GLS72466.1"/>
    <property type="molecule type" value="Genomic_DNA"/>
</dbReference>
<reference evidence="2" key="1">
    <citation type="journal article" date="2019" name="Int. J. Syst. Evol. Microbiol.">
        <title>The Global Catalogue of Microorganisms (GCM) 10K type strain sequencing project: providing services to taxonomists for standard genome sequencing and annotation.</title>
        <authorList>
            <consortium name="The Broad Institute Genomics Platform"/>
            <consortium name="The Broad Institute Genome Sequencing Center for Infectious Disease"/>
            <person name="Wu L."/>
            <person name="Ma J."/>
        </authorList>
    </citation>
    <scope>NUCLEOTIDE SEQUENCE [LARGE SCALE GENOMIC DNA]</scope>
    <source>
        <strain evidence="2">NBRC 103632</strain>
    </source>
</reference>
<evidence type="ECO:0000313" key="2">
    <source>
        <dbReference type="Proteomes" id="UP001157440"/>
    </source>
</evidence>
<keyword evidence="2" id="KW-1185">Reference proteome</keyword>
<proteinExistence type="predicted"/>
<dbReference type="RefSeq" id="WP_050735135.1">
    <property type="nucleotide sequence ID" value="NZ_BPQZ01000004.1"/>
</dbReference>
<accession>A0AA37TMY2</accession>